<dbReference type="AlphaFoldDB" id="A0A2T7P6D6"/>
<keyword evidence="1" id="KW-0732">Signal</keyword>
<dbReference type="STRING" id="400727.A0A2T7P6D6"/>
<dbReference type="EMBL" id="PZQS01000006">
    <property type="protein sequence ID" value="PVD28994.1"/>
    <property type="molecule type" value="Genomic_DNA"/>
</dbReference>
<protein>
    <submittedName>
        <fullName evidence="2">Uncharacterized protein</fullName>
    </submittedName>
</protein>
<gene>
    <name evidence="2" type="ORF">C0Q70_11591</name>
</gene>
<dbReference type="Proteomes" id="UP000245119">
    <property type="component" value="Linkage Group LG6"/>
</dbReference>
<comment type="caution">
    <text evidence="2">The sequence shown here is derived from an EMBL/GenBank/DDBJ whole genome shotgun (WGS) entry which is preliminary data.</text>
</comment>
<name>A0A2T7P6D6_POMCA</name>
<feature type="chain" id="PRO_5015587194" evidence="1">
    <location>
        <begin position="20"/>
        <end position="561"/>
    </location>
</feature>
<dbReference type="OrthoDB" id="6059742at2759"/>
<sequence>MLKVFVVVAVFLGGRWASAADPTVASLQAQIEHLQQSLNSYQKIVDDVAAILTDYRRTMTDMGKHMMQMELFVQERIRSDGHSGAKQMRVDREGTRSFFSNSHVGTHILGMHNHVDYDRTMGLGEMNIVMNGVDFKTRHNDYKLSMPSKTSTGYDETQYIDYPPVPPAVLAKATVEEQVAEMKEYFRAFKNQDYTHRDYRPYFKAVMCYIEGAWTLGKDFKESFPSDRHYFDTTSWEDLEEKIRYTAQSGTKSIKENFGYLPSIIYNVVNGVPLTAQWNYRILCAPIDFDFPTSYLKQEEDLMLRMSRNMTQEEVLYSRMARFRVVDRTEDEVTQFTVLDKIMQSIPGKNNYPAKMYDNSSGAEMENVEKPNYQTLNTGYYSRYYRTEQMGAMGTKVIHRGFSDENLWVAETTHPQIMPVSMTDCWRDPVTRAVLENTCTRFTHRFTYALPLEIVYMTPLLAWNPYDLQYTAVDNKVYTPNLRDNRDGSLTKEKAYNGTNISTFYRTPSQFFVGNGIGDFDPGDTGKTAIGVLDRHGNVRSMEPEFMARSPTLGKSASGTL</sequence>
<reference evidence="2 3" key="1">
    <citation type="submission" date="2018-04" db="EMBL/GenBank/DDBJ databases">
        <title>The genome of golden apple snail Pomacea canaliculata provides insight into stress tolerance and invasive adaptation.</title>
        <authorList>
            <person name="Liu C."/>
            <person name="Liu B."/>
            <person name="Ren Y."/>
            <person name="Zhang Y."/>
            <person name="Wang H."/>
            <person name="Li S."/>
            <person name="Jiang F."/>
            <person name="Yin L."/>
            <person name="Zhang G."/>
            <person name="Qian W."/>
            <person name="Fan W."/>
        </authorList>
    </citation>
    <scope>NUCLEOTIDE SEQUENCE [LARGE SCALE GENOMIC DNA]</scope>
    <source>
        <strain evidence="2">SZHN2017</strain>
        <tissue evidence="2">Muscle</tissue>
    </source>
</reference>
<proteinExistence type="predicted"/>
<evidence type="ECO:0000313" key="2">
    <source>
        <dbReference type="EMBL" id="PVD28994.1"/>
    </source>
</evidence>
<accession>A0A2T7P6D6</accession>
<evidence type="ECO:0000256" key="1">
    <source>
        <dbReference type="SAM" id="SignalP"/>
    </source>
</evidence>
<feature type="signal peptide" evidence="1">
    <location>
        <begin position="1"/>
        <end position="19"/>
    </location>
</feature>
<keyword evidence="3" id="KW-1185">Reference proteome</keyword>
<organism evidence="2 3">
    <name type="scientific">Pomacea canaliculata</name>
    <name type="common">Golden apple snail</name>
    <dbReference type="NCBI Taxonomy" id="400727"/>
    <lineage>
        <taxon>Eukaryota</taxon>
        <taxon>Metazoa</taxon>
        <taxon>Spiralia</taxon>
        <taxon>Lophotrochozoa</taxon>
        <taxon>Mollusca</taxon>
        <taxon>Gastropoda</taxon>
        <taxon>Caenogastropoda</taxon>
        <taxon>Architaenioglossa</taxon>
        <taxon>Ampullarioidea</taxon>
        <taxon>Ampullariidae</taxon>
        <taxon>Pomacea</taxon>
    </lineage>
</organism>
<evidence type="ECO:0000313" key="3">
    <source>
        <dbReference type="Proteomes" id="UP000245119"/>
    </source>
</evidence>